<dbReference type="AlphaFoldDB" id="A0A2W1BR01"/>
<dbReference type="EMBL" id="KZ150065">
    <property type="protein sequence ID" value="PZC74163.1"/>
    <property type="molecule type" value="Genomic_DNA"/>
</dbReference>
<reference evidence="3 4" key="1">
    <citation type="journal article" date="2017" name="BMC Biol.">
        <title>Genomic innovations, transcriptional plasticity and gene loss underlying the evolution and divergence of two highly polyphagous and invasive Helicoverpa pest species.</title>
        <authorList>
            <person name="Pearce S.L."/>
            <person name="Clarke D.F."/>
            <person name="East P.D."/>
            <person name="Elfekih S."/>
            <person name="Gordon K.H."/>
            <person name="Jermiin L.S."/>
            <person name="McGaughran A."/>
            <person name="Oakeshott J.G."/>
            <person name="Papanikolaou A."/>
            <person name="Perera O.P."/>
            <person name="Rane R.V."/>
            <person name="Richards S."/>
            <person name="Tay W.T."/>
            <person name="Walsh T.K."/>
            <person name="Anderson A."/>
            <person name="Anderson C.J."/>
            <person name="Asgari S."/>
            <person name="Board P.G."/>
            <person name="Bretschneider A."/>
            <person name="Campbell P.M."/>
            <person name="Chertemps T."/>
            <person name="Christeller J.T."/>
            <person name="Coppin C.W."/>
            <person name="Downes S.J."/>
            <person name="Duan G."/>
            <person name="Farnsworth C.A."/>
            <person name="Good R.T."/>
            <person name="Han L.B."/>
            <person name="Han Y.C."/>
            <person name="Hatje K."/>
            <person name="Horne I."/>
            <person name="Huang Y.P."/>
            <person name="Hughes D.S."/>
            <person name="Jacquin-Joly E."/>
            <person name="James W."/>
            <person name="Jhangiani S."/>
            <person name="Kollmar M."/>
            <person name="Kuwar S.S."/>
            <person name="Li S."/>
            <person name="Liu N.Y."/>
            <person name="Maibeche M.T."/>
            <person name="Miller J.R."/>
            <person name="Montagne N."/>
            <person name="Perry T."/>
            <person name="Qu J."/>
            <person name="Song S.V."/>
            <person name="Sutton G.G."/>
            <person name="Vogel H."/>
            <person name="Walenz B.P."/>
            <person name="Xu W."/>
            <person name="Zhang H.J."/>
            <person name="Zou Z."/>
            <person name="Batterham P."/>
            <person name="Edwards O.R."/>
            <person name="Feyereisen R."/>
            <person name="Gibbs R.A."/>
            <person name="Heckel D.G."/>
            <person name="McGrath A."/>
            <person name="Robin C."/>
            <person name="Scherer S.E."/>
            <person name="Worley K.C."/>
            <person name="Wu Y.D."/>
        </authorList>
    </citation>
    <scope>NUCLEOTIDE SEQUENCE [LARGE SCALE GENOMIC DNA]</scope>
    <source>
        <strain evidence="3">Harm_GR_Male_#8</strain>
        <tissue evidence="3">Whole organism</tissue>
    </source>
</reference>
<proteinExistence type="predicted"/>
<evidence type="ECO:0000256" key="2">
    <source>
        <dbReference type="SAM" id="SignalP"/>
    </source>
</evidence>
<keyword evidence="2" id="KW-0732">Signal</keyword>
<evidence type="ECO:0000313" key="4">
    <source>
        <dbReference type="Proteomes" id="UP000249218"/>
    </source>
</evidence>
<name>A0A2W1BR01_HELAM</name>
<dbReference type="Proteomes" id="UP000249218">
    <property type="component" value="Unassembled WGS sequence"/>
</dbReference>
<sequence length="261" mass="27931">MAREVIFLFLIQSLVVKVLTTSYAQPTLQQYLHLTGLPHSAHTITIPASQALPPNLATQTRPSTGLPSFSALALPNLVSSLQQLPSIQSPPLNTAASLPRAPSPVPQLPPTGQPNLVPKQPTKVDVKPSSIDSSVLNNLAIALQLLVVSNILNSPPPELSKPKVKETVSYTEQAQIPYYSPAMPNSKFVGTSSFAEPNVIGTYAPTRNSMALMSPYEALGPSTTYSESVLSPYASISSRQDFQSPYSMMGDNDLFAVGDLF</sequence>
<keyword evidence="4" id="KW-1185">Reference proteome</keyword>
<feature type="signal peptide" evidence="2">
    <location>
        <begin position="1"/>
        <end position="20"/>
    </location>
</feature>
<evidence type="ECO:0000256" key="1">
    <source>
        <dbReference type="SAM" id="MobiDB-lite"/>
    </source>
</evidence>
<protein>
    <submittedName>
        <fullName evidence="3">Uncharacterized protein</fullName>
    </submittedName>
</protein>
<dbReference type="OrthoDB" id="7473777at2759"/>
<feature type="region of interest" description="Disordered" evidence="1">
    <location>
        <begin position="89"/>
        <end position="125"/>
    </location>
</feature>
<evidence type="ECO:0000313" key="3">
    <source>
        <dbReference type="EMBL" id="PZC74163.1"/>
    </source>
</evidence>
<feature type="compositionally biased region" description="Pro residues" evidence="1">
    <location>
        <begin position="101"/>
        <end position="112"/>
    </location>
</feature>
<feature type="chain" id="PRO_5015913496" evidence="2">
    <location>
        <begin position="21"/>
        <end position="261"/>
    </location>
</feature>
<organism evidence="3 4">
    <name type="scientific">Helicoverpa armigera</name>
    <name type="common">Cotton bollworm</name>
    <name type="synonym">Heliothis armigera</name>
    <dbReference type="NCBI Taxonomy" id="29058"/>
    <lineage>
        <taxon>Eukaryota</taxon>
        <taxon>Metazoa</taxon>
        <taxon>Ecdysozoa</taxon>
        <taxon>Arthropoda</taxon>
        <taxon>Hexapoda</taxon>
        <taxon>Insecta</taxon>
        <taxon>Pterygota</taxon>
        <taxon>Neoptera</taxon>
        <taxon>Endopterygota</taxon>
        <taxon>Lepidoptera</taxon>
        <taxon>Glossata</taxon>
        <taxon>Ditrysia</taxon>
        <taxon>Noctuoidea</taxon>
        <taxon>Noctuidae</taxon>
        <taxon>Heliothinae</taxon>
        <taxon>Helicoverpa</taxon>
    </lineage>
</organism>
<gene>
    <name evidence="3" type="primary">HaOG208235</name>
    <name evidence="3" type="ORF">B5X24_HaOG208235</name>
</gene>
<accession>A0A2W1BR01</accession>